<gene>
    <name evidence="1" type="ORF">KC01_LOCUS3182</name>
</gene>
<evidence type="ECO:0000313" key="1">
    <source>
        <dbReference type="EMBL" id="CAL1570995.1"/>
    </source>
</evidence>
<dbReference type="AlphaFoldDB" id="A0AAV2J118"/>
<proteinExistence type="predicted"/>
<accession>A0AAV2J118</accession>
<name>A0AAV2J118_KNICA</name>
<keyword evidence="2" id="KW-1185">Reference proteome</keyword>
<dbReference type="EMBL" id="OZ035832">
    <property type="protein sequence ID" value="CAL1570995.1"/>
    <property type="molecule type" value="Genomic_DNA"/>
</dbReference>
<organism evidence="1 2">
    <name type="scientific">Knipowitschia caucasica</name>
    <name type="common">Caucasian dwarf goby</name>
    <name type="synonym">Pomatoschistus caucasicus</name>
    <dbReference type="NCBI Taxonomy" id="637954"/>
    <lineage>
        <taxon>Eukaryota</taxon>
        <taxon>Metazoa</taxon>
        <taxon>Chordata</taxon>
        <taxon>Craniata</taxon>
        <taxon>Vertebrata</taxon>
        <taxon>Euteleostomi</taxon>
        <taxon>Actinopterygii</taxon>
        <taxon>Neopterygii</taxon>
        <taxon>Teleostei</taxon>
        <taxon>Neoteleostei</taxon>
        <taxon>Acanthomorphata</taxon>
        <taxon>Gobiaria</taxon>
        <taxon>Gobiiformes</taxon>
        <taxon>Gobioidei</taxon>
        <taxon>Gobiidae</taxon>
        <taxon>Gobiinae</taxon>
        <taxon>Knipowitschia</taxon>
    </lineage>
</organism>
<reference evidence="1 2" key="1">
    <citation type="submission" date="2024-04" db="EMBL/GenBank/DDBJ databases">
        <authorList>
            <person name="Waldvogel A.-M."/>
            <person name="Schoenle A."/>
        </authorList>
    </citation>
    <scope>NUCLEOTIDE SEQUENCE [LARGE SCALE GENOMIC DNA]</scope>
</reference>
<dbReference type="Proteomes" id="UP001497482">
    <property type="component" value="Chromosome 10"/>
</dbReference>
<sequence>MRVEGIDMHTSAVDRKCQQLEVDISDLRKEQMSLNVLLEQSERSSKELRTMMEVTQRGRKCDEVTDRQKLQTKLNQVNSILRTEQASREEKPFWMEQRISELEKEVVRRQSSEQECLSRLNFTNTELEKYKIKYSEERHKRLWL</sequence>
<evidence type="ECO:0000313" key="2">
    <source>
        <dbReference type="Proteomes" id="UP001497482"/>
    </source>
</evidence>
<protein>
    <submittedName>
        <fullName evidence="1">Uncharacterized protein</fullName>
    </submittedName>
</protein>